<organism evidence="1 2">
    <name type="scientific">Allacma fusca</name>
    <dbReference type="NCBI Taxonomy" id="39272"/>
    <lineage>
        <taxon>Eukaryota</taxon>
        <taxon>Metazoa</taxon>
        <taxon>Ecdysozoa</taxon>
        <taxon>Arthropoda</taxon>
        <taxon>Hexapoda</taxon>
        <taxon>Collembola</taxon>
        <taxon>Symphypleona</taxon>
        <taxon>Sminthuridae</taxon>
        <taxon>Allacma</taxon>
    </lineage>
</organism>
<accession>A0A8J2Q6G5</accession>
<gene>
    <name evidence="1" type="ORF">AFUS01_LOCUS45827</name>
</gene>
<proteinExistence type="predicted"/>
<dbReference type="AlphaFoldDB" id="A0A8J2Q6G5"/>
<evidence type="ECO:0000313" key="1">
    <source>
        <dbReference type="EMBL" id="CAG7836596.1"/>
    </source>
</evidence>
<reference evidence="1" key="1">
    <citation type="submission" date="2021-06" db="EMBL/GenBank/DDBJ databases">
        <authorList>
            <person name="Hodson N. C."/>
            <person name="Mongue J. A."/>
            <person name="Jaron S. K."/>
        </authorList>
    </citation>
    <scope>NUCLEOTIDE SEQUENCE</scope>
</reference>
<name>A0A8J2Q6G5_9HEXA</name>
<keyword evidence="2" id="KW-1185">Reference proteome</keyword>
<comment type="caution">
    <text evidence="1">The sequence shown here is derived from an EMBL/GenBank/DDBJ whole genome shotgun (WGS) entry which is preliminary data.</text>
</comment>
<dbReference type="EMBL" id="CAJVCH010571087">
    <property type="protein sequence ID" value="CAG7836596.1"/>
    <property type="molecule type" value="Genomic_DNA"/>
</dbReference>
<evidence type="ECO:0000313" key="2">
    <source>
        <dbReference type="Proteomes" id="UP000708208"/>
    </source>
</evidence>
<feature type="non-terminal residue" evidence="1">
    <location>
        <position position="1"/>
    </location>
</feature>
<protein>
    <submittedName>
        <fullName evidence="1">Uncharacterized protein</fullName>
    </submittedName>
</protein>
<dbReference type="Proteomes" id="UP000708208">
    <property type="component" value="Unassembled WGS sequence"/>
</dbReference>
<sequence length="115" mass="12627">DVGFAECPSARPTILYADCELGLRILAVFSNKSWKDSAAESALQFESKSKLQSWFSCFDIPQMNAIKPVYTPLFFRVIVISLVLVTSAQSSNGQNSSIPRIKSLIADSSLTCDML</sequence>